<feature type="transmembrane region" description="Helical" evidence="1">
    <location>
        <begin position="21"/>
        <end position="49"/>
    </location>
</feature>
<proteinExistence type="predicted"/>
<reference evidence="2 3" key="1">
    <citation type="journal article" date="2015" name="Nature">
        <title>rRNA introns, odd ribosomes, and small enigmatic genomes across a large radiation of phyla.</title>
        <authorList>
            <person name="Brown C.T."/>
            <person name="Hug L.A."/>
            <person name="Thomas B.C."/>
            <person name="Sharon I."/>
            <person name="Castelle C.J."/>
            <person name="Singh A."/>
            <person name="Wilkins M.J."/>
            <person name="Williams K.H."/>
            <person name="Banfield J.F."/>
        </authorList>
    </citation>
    <scope>NUCLEOTIDE SEQUENCE [LARGE SCALE GENOMIC DNA]</scope>
</reference>
<evidence type="ECO:0000313" key="2">
    <source>
        <dbReference type="EMBL" id="KKU21990.1"/>
    </source>
</evidence>
<accession>A0A0G1RM31</accession>
<sequence length="81" mass="9387">MIVQNLNILTKLKQIKLREQVYLIVSLIVISLIFFTFYKAIAFIAGAIVKSFEVDEIAVQSQVVRFNLEDYEQIVPKLIKK</sequence>
<dbReference type="AlphaFoldDB" id="A0A0G1RM31"/>
<comment type="caution">
    <text evidence="2">The sequence shown here is derived from an EMBL/GenBank/DDBJ whole genome shotgun (WGS) entry which is preliminary data.</text>
</comment>
<protein>
    <submittedName>
        <fullName evidence="2">Uncharacterized protein</fullName>
    </submittedName>
</protein>
<organism evidence="2 3">
    <name type="scientific">Candidatus Azambacteria bacterium GW2011_GWC1_46_13</name>
    <dbReference type="NCBI Taxonomy" id="1618619"/>
    <lineage>
        <taxon>Bacteria</taxon>
        <taxon>Candidatus Azamiibacteriota</taxon>
    </lineage>
</organism>
<evidence type="ECO:0000313" key="3">
    <source>
        <dbReference type="Proteomes" id="UP000034569"/>
    </source>
</evidence>
<evidence type="ECO:0000256" key="1">
    <source>
        <dbReference type="SAM" id="Phobius"/>
    </source>
</evidence>
<dbReference type="EMBL" id="LCLU01000017">
    <property type="protein sequence ID" value="KKU21990.1"/>
    <property type="molecule type" value="Genomic_DNA"/>
</dbReference>
<gene>
    <name evidence="2" type="ORF">UX33_C0017G0006</name>
</gene>
<keyword evidence="1" id="KW-0812">Transmembrane</keyword>
<keyword evidence="1" id="KW-0472">Membrane</keyword>
<dbReference type="Proteomes" id="UP000034569">
    <property type="component" value="Unassembled WGS sequence"/>
</dbReference>
<keyword evidence="1" id="KW-1133">Transmembrane helix</keyword>
<name>A0A0G1RM31_9BACT</name>